<evidence type="ECO:0000256" key="1">
    <source>
        <dbReference type="SAM" id="MobiDB-lite"/>
    </source>
</evidence>
<evidence type="ECO:0000313" key="4">
    <source>
        <dbReference type="Proteomes" id="UP001147700"/>
    </source>
</evidence>
<comment type="caution">
    <text evidence="3">The sequence shown here is derived from an EMBL/GenBank/DDBJ whole genome shotgun (WGS) entry which is preliminary data.</text>
</comment>
<evidence type="ECO:0000259" key="2">
    <source>
        <dbReference type="Pfam" id="PF11997"/>
    </source>
</evidence>
<dbReference type="Pfam" id="PF13692">
    <property type="entry name" value="Glyco_trans_1_4"/>
    <property type="match status" value="1"/>
</dbReference>
<evidence type="ECO:0000313" key="3">
    <source>
        <dbReference type="EMBL" id="MDA0137203.1"/>
    </source>
</evidence>
<dbReference type="PANTHER" id="PTHR12526">
    <property type="entry name" value="GLYCOSYLTRANSFERASE"/>
    <property type="match status" value="1"/>
</dbReference>
<gene>
    <name evidence="3" type="ORF">OJ962_06815</name>
</gene>
<keyword evidence="4" id="KW-1185">Reference proteome</keyword>
<feature type="region of interest" description="Disordered" evidence="1">
    <location>
        <begin position="1"/>
        <end position="22"/>
    </location>
</feature>
<dbReference type="Pfam" id="PF11997">
    <property type="entry name" value="DUF3492"/>
    <property type="match status" value="1"/>
</dbReference>
<protein>
    <submittedName>
        <fullName evidence="3">DUF3492 domain-containing protein</fullName>
    </submittedName>
</protein>
<sequence length="499" mass="53436">MAAAPALEPAPPAPAPRAAAPGPRPRVLLLTEGTYPYALGGVSSWCDLLIRGLDEFDWAVLPIVAADGRPPLYELPPHAHEIGPLEVWSERRPRGGGRGPCRWDLPGALVRGLLGWHGDTEAVVAECVWCRHHPAGVRRVFRSGRGWNAFLAGLRDVLAERIPEAGTPPRLDLVEAAALYQTLYWVARTASAPTPAADVLHVTAAGWSAIPARVHKALHATPIVLTEHGVYLREAYLAAVRSGGSPGARFSATRLARGLARCAYAGADVICPVTDANAYWEMGLGIDPAKILVLYNGLRQPPPPSPPPGERIVVSVGRIDPLKDIYTLLRVAAETVRVMPEARFRHFGSTTAGEEAYGRSCLALHERLGLGDRFAFMGRTTDPTGVVQGADVVLMTSISEGLPMSVLEAMSQGRPVVSTAVGGVPDVVKGCGVVCAPGDDHALTTAVVMLLRNPELAWRLGLRGHARLGRIFNEGACVEGYRELLHTLTRDRARLHAVR</sequence>
<dbReference type="RefSeq" id="WP_202957133.1">
    <property type="nucleotide sequence ID" value="NZ_JAPCID010000008.1"/>
</dbReference>
<dbReference type="InterPro" id="IPR022622">
    <property type="entry name" value="DUF3492"/>
</dbReference>
<reference evidence="3" key="1">
    <citation type="submission" date="2022-10" db="EMBL/GenBank/DDBJ databases">
        <title>The WGS of Solirubrobacter sp. CPCC 204708.</title>
        <authorList>
            <person name="Jiang Z."/>
        </authorList>
    </citation>
    <scope>NUCLEOTIDE SEQUENCE</scope>
    <source>
        <strain evidence="3">CPCC 204708</strain>
    </source>
</reference>
<dbReference type="EMBL" id="JAPCID010000008">
    <property type="protein sequence ID" value="MDA0137203.1"/>
    <property type="molecule type" value="Genomic_DNA"/>
</dbReference>
<dbReference type="Proteomes" id="UP001147700">
    <property type="component" value="Unassembled WGS sequence"/>
</dbReference>
<feature type="domain" description="DUF3492" evidence="2">
    <location>
        <begin position="26"/>
        <end position="288"/>
    </location>
</feature>
<accession>A0ABT4RFD5</accession>
<dbReference type="Gene3D" id="3.40.50.2000">
    <property type="entry name" value="Glycogen Phosphorylase B"/>
    <property type="match status" value="2"/>
</dbReference>
<proteinExistence type="predicted"/>
<organism evidence="3 4">
    <name type="scientific">Solirubrobacter deserti</name>
    <dbReference type="NCBI Taxonomy" id="2282478"/>
    <lineage>
        <taxon>Bacteria</taxon>
        <taxon>Bacillati</taxon>
        <taxon>Actinomycetota</taxon>
        <taxon>Thermoleophilia</taxon>
        <taxon>Solirubrobacterales</taxon>
        <taxon>Solirubrobacteraceae</taxon>
        <taxon>Solirubrobacter</taxon>
    </lineage>
</organism>
<dbReference type="SUPFAM" id="SSF53756">
    <property type="entry name" value="UDP-Glycosyltransferase/glycogen phosphorylase"/>
    <property type="match status" value="1"/>
</dbReference>
<name>A0ABT4RFD5_9ACTN</name>